<protein>
    <submittedName>
        <fullName evidence="3">TIGR02186 family protein</fullName>
    </submittedName>
</protein>
<keyword evidence="1" id="KW-0812">Transmembrane</keyword>
<feature type="chain" id="PRO_5037683376" evidence="2">
    <location>
        <begin position="30"/>
        <end position="262"/>
    </location>
</feature>
<dbReference type="AlphaFoldDB" id="A0A953J494"/>
<dbReference type="Proteomes" id="UP000705867">
    <property type="component" value="Unassembled WGS sequence"/>
</dbReference>
<feature type="signal peptide" evidence="2">
    <location>
        <begin position="1"/>
        <end position="29"/>
    </location>
</feature>
<feature type="transmembrane region" description="Helical" evidence="1">
    <location>
        <begin position="234"/>
        <end position="255"/>
    </location>
</feature>
<comment type="caution">
    <text evidence="3">The sequence shown here is derived from an EMBL/GenBank/DDBJ whole genome shotgun (WGS) entry which is preliminary data.</text>
</comment>
<keyword evidence="2" id="KW-0732">Signal</keyword>
<sequence>MKHPNPWFSILLLCGALSAVGLLSGEASAQLTATANHDRIGIDFFYHGSSVSVRGSADPGCDLIIKIASPEGEQTLKKKGKVAGLLWMNVGSLHIGEVPKVYSLHSTREIREIVSREGREKYVLGYEALEKRADMKPVADRAEKARWFGEFVKFQEHSGLYAASVGKILVRNENGKGNYYTLIQWPYQAPPGVYTVTVYAVKDGKVVQTAETKVSVEQVGLVKRLADMAKYHGGLYGMLSILAALGAGFGVGMVFRKGGGAH</sequence>
<dbReference type="Pfam" id="PF09608">
    <property type="entry name" value="Alph_Pro_TM"/>
    <property type="match status" value="1"/>
</dbReference>
<evidence type="ECO:0000313" key="3">
    <source>
        <dbReference type="EMBL" id="MBZ0155288.1"/>
    </source>
</evidence>
<keyword evidence="1" id="KW-1133">Transmembrane helix</keyword>
<dbReference type="EMBL" id="JAIOIV010000028">
    <property type="protein sequence ID" value="MBZ0155288.1"/>
    <property type="molecule type" value="Genomic_DNA"/>
</dbReference>
<keyword evidence="1" id="KW-0472">Membrane</keyword>
<organism evidence="3 4">
    <name type="scientific">Candidatus Nitrobium versatile</name>
    <dbReference type="NCBI Taxonomy" id="2884831"/>
    <lineage>
        <taxon>Bacteria</taxon>
        <taxon>Pseudomonadati</taxon>
        <taxon>Nitrospirota</taxon>
        <taxon>Nitrospiria</taxon>
        <taxon>Nitrospirales</taxon>
        <taxon>Nitrospiraceae</taxon>
        <taxon>Candidatus Nitrobium</taxon>
    </lineage>
</organism>
<evidence type="ECO:0000313" key="4">
    <source>
        <dbReference type="Proteomes" id="UP000705867"/>
    </source>
</evidence>
<evidence type="ECO:0000256" key="1">
    <source>
        <dbReference type="SAM" id="Phobius"/>
    </source>
</evidence>
<reference evidence="3" key="1">
    <citation type="journal article" date="2021" name="bioRxiv">
        <title>Unraveling nitrogen, sulfur and carbon metabolic pathways and microbial community transcriptional responses to substrate deprivation and toxicity stresses in a bioreactor mimicking anoxic brackish coastal sediment conditions.</title>
        <authorList>
            <person name="Martins P.D."/>
            <person name="Echeveste M.J."/>
            <person name="Arshad A."/>
            <person name="Kurth J."/>
            <person name="Ouboter H."/>
            <person name="Jetten M.S.M."/>
            <person name="Welte C.U."/>
        </authorList>
    </citation>
    <scope>NUCLEOTIDE SEQUENCE</scope>
    <source>
        <strain evidence="3">MAG_39</strain>
    </source>
</reference>
<gene>
    <name evidence="3" type="ORF">K8I29_03625</name>
</gene>
<proteinExistence type="predicted"/>
<evidence type="ECO:0000256" key="2">
    <source>
        <dbReference type="SAM" id="SignalP"/>
    </source>
</evidence>
<name>A0A953J494_9BACT</name>
<accession>A0A953J494</accession>
<reference evidence="3" key="2">
    <citation type="submission" date="2021-08" db="EMBL/GenBank/DDBJ databases">
        <authorList>
            <person name="Dalcin Martins P."/>
        </authorList>
    </citation>
    <scope>NUCLEOTIDE SEQUENCE</scope>
    <source>
        <strain evidence="3">MAG_39</strain>
    </source>
</reference>
<dbReference type="InterPro" id="IPR019088">
    <property type="entry name" value="CHP02186-rel_TM"/>
</dbReference>